<gene>
    <name evidence="2" type="ORF">B296_00025771</name>
</gene>
<accession>A0A427AE16</accession>
<protein>
    <submittedName>
        <fullName evidence="2">Uncharacterized protein</fullName>
    </submittedName>
</protein>
<name>A0A427AE16_ENSVE</name>
<organism evidence="2 3">
    <name type="scientific">Ensete ventricosum</name>
    <name type="common">Abyssinian banana</name>
    <name type="synonym">Musa ensete</name>
    <dbReference type="NCBI Taxonomy" id="4639"/>
    <lineage>
        <taxon>Eukaryota</taxon>
        <taxon>Viridiplantae</taxon>
        <taxon>Streptophyta</taxon>
        <taxon>Embryophyta</taxon>
        <taxon>Tracheophyta</taxon>
        <taxon>Spermatophyta</taxon>
        <taxon>Magnoliopsida</taxon>
        <taxon>Liliopsida</taxon>
        <taxon>Zingiberales</taxon>
        <taxon>Musaceae</taxon>
        <taxon>Ensete</taxon>
    </lineage>
</organism>
<dbReference type="Proteomes" id="UP000287651">
    <property type="component" value="Unassembled WGS sequence"/>
</dbReference>
<feature type="region of interest" description="Disordered" evidence="1">
    <location>
        <begin position="1"/>
        <end position="75"/>
    </location>
</feature>
<feature type="compositionally biased region" description="Low complexity" evidence="1">
    <location>
        <begin position="12"/>
        <end position="23"/>
    </location>
</feature>
<comment type="caution">
    <text evidence="2">The sequence shown here is derived from an EMBL/GenBank/DDBJ whole genome shotgun (WGS) entry which is preliminary data.</text>
</comment>
<evidence type="ECO:0000256" key="1">
    <source>
        <dbReference type="SAM" id="MobiDB-lite"/>
    </source>
</evidence>
<dbReference type="AlphaFoldDB" id="A0A427AE16"/>
<evidence type="ECO:0000313" key="2">
    <source>
        <dbReference type="EMBL" id="RRT74505.1"/>
    </source>
</evidence>
<reference evidence="2 3" key="1">
    <citation type="journal article" date="2014" name="Agronomy (Basel)">
        <title>A Draft Genome Sequence for Ensete ventricosum, the Drought-Tolerant Tree Against Hunger.</title>
        <authorList>
            <person name="Harrison J."/>
            <person name="Moore K.A."/>
            <person name="Paszkiewicz K."/>
            <person name="Jones T."/>
            <person name="Grant M."/>
            <person name="Ambacheew D."/>
            <person name="Muzemil S."/>
            <person name="Studholme D.J."/>
        </authorList>
    </citation>
    <scope>NUCLEOTIDE SEQUENCE [LARGE SCALE GENOMIC DNA]</scope>
</reference>
<sequence length="100" mass="11140">MEKHYGESSKMGQAGPLPQAAAGELQVQTRSQAVEAAHEESGSEQDEREVGILSEWRRRIMEPQPGKGATRRGSQWRKLTSMFLKRAWRNSTEANEGSLG</sequence>
<proteinExistence type="predicted"/>
<evidence type="ECO:0000313" key="3">
    <source>
        <dbReference type="Proteomes" id="UP000287651"/>
    </source>
</evidence>
<dbReference type="EMBL" id="AMZH03002755">
    <property type="protein sequence ID" value="RRT74505.1"/>
    <property type="molecule type" value="Genomic_DNA"/>
</dbReference>